<dbReference type="InterPro" id="IPR037518">
    <property type="entry name" value="MPN"/>
</dbReference>
<name>A0A7S8ID87_9CHLR</name>
<dbReference type="InterPro" id="IPR046778">
    <property type="entry name" value="UPF0758_N"/>
</dbReference>
<evidence type="ECO:0000259" key="8">
    <source>
        <dbReference type="PROSITE" id="PS50249"/>
    </source>
</evidence>
<dbReference type="NCBIfam" id="TIGR00608">
    <property type="entry name" value="radc"/>
    <property type="match status" value="1"/>
</dbReference>
<evidence type="ECO:0000256" key="3">
    <source>
        <dbReference type="ARBA" id="ARBA00022723"/>
    </source>
</evidence>
<dbReference type="Pfam" id="PF04002">
    <property type="entry name" value="RadC"/>
    <property type="match status" value="1"/>
</dbReference>
<feature type="domain" description="MPN" evidence="8">
    <location>
        <begin position="106"/>
        <end position="229"/>
    </location>
</feature>
<dbReference type="InterPro" id="IPR010994">
    <property type="entry name" value="RuvA_2-like"/>
</dbReference>
<dbReference type="CDD" id="cd08071">
    <property type="entry name" value="MPN_DUF2466"/>
    <property type="match status" value="1"/>
</dbReference>
<dbReference type="PROSITE" id="PS01302">
    <property type="entry name" value="UPF0758"/>
    <property type="match status" value="1"/>
</dbReference>
<dbReference type="SUPFAM" id="SSF47781">
    <property type="entry name" value="RuvA domain 2-like"/>
    <property type="match status" value="1"/>
</dbReference>
<dbReference type="PROSITE" id="PS50249">
    <property type="entry name" value="MPN"/>
    <property type="match status" value="1"/>
</dbReference>
<keyword evidence="4" id="KW-0378">Hydrolase</keyword>
<dbReference type="Proteomes" id="UP000594468">
    <property type="component" value="Chromosome"/>
</dbReference>
<dbReference type="InterPro" id="IPR020891">
    <property type="entry name" value="UPF0758_CS"/>
</dbReference>
<gene>
    <name evidence="9" type="primary">radC</name>
    <name evidence="9" type="ORF">G4Y79_15560</name>
</gene>
<evidence type="ECO:0000256" key="6">
    <source>
        <dbReference type="ARBA" id="ARBA00023049"/>
    </source>
</evidence>
<dbReference type="AlphaFoldDB" id="A0A7S8ID87"/>
<evidence type="ECO:0000313" key="9">
    <source>
        <dbReference type="EMBL" id="QPC81119.1"/>
    </source>
</evidence>
<dbReference type="KEGG" id="pmet:G4Y79_15560"/>
<reference evidence="9 10" key="1">
    <citation type="submission" date="2020-02" db="EMBL/GenBank/DDBJ databases">
        <authorList>
            <person name="Zheng R.K."/>
            <person name="Sun C.M."/>
        </authorList>
    </citation>
    <scope>NUCLEOTIDE SEQUENCE [LARGE SCALE GENOMIC DNA]</scope>
    <source>
        <strain evidence="10">rifampicinis</strain>
    </source>
</reference>
<comment type="similarity">
    <text evidence="1 7">Belongs to the UPF0758 family.</text>
</comment>
<dbReference type="Pfam" id="PF20582">
    <property type="entry name" value="UPF0758_N"/>
    <property type="match status" value="1"/>
</dbReference>
<dbReference type="InterPro" id="IPR025657">
    <property type="entry name" value="RadC_JAB"/>
</dbReference>
<keyword evidence="3" id="KW-0479">Metal-binding</keyword>
<dbReference type="Gene3D" id="3.40.140.10">
    <property type="entry name" value="Cytidine Deaminase, domain 2"/>
    <property type="match status" value="1"/>
</dbReference>
<evidence type="ECO:0000313" key="10">
    <source>
        <dbReference type="Proteomes" id="UP000594468"/>
    </source>
</evidence>
<evidence type="ECO:0000256" key="5">
    <source>
        <dbReference type="ARBA" id="ARBA00022833"/>
    </source>
</evidence>
<protein>
    <submittedName>
        <fullName evidence="9">DNA repair protein RadC</fullName>
    </submittedName>
</protein>
<accession>A0A7S8ID87</accession>
<keyword evidence="10" id="KW-1185">Reference proteome</keyword>
<dbReference type="GO" id="GO:0008237">
    <property type="term" value="F:metallopeptidase activity"/>
    <property type="evidence" value="ECO:0007669"/>
    <property type="project" value="UniProtKB-KW"/>
</dbReference>
<dbReference type="PANTHER" id="PTHR30471:SF3">
    <property type="entry name" value="UPF0758 PROTEIN YEES-RELATED"/>
    <property type="match status" value="1"/>
</dbReference>
<evidence type="ECO:0000256" key="2">
    <source>
        <dbReference type="ARBA" id="ARBA00022670"/>
    </source>
</evidence>
<evidence type="ECO:0000256" key="7">
    <source>
        <dbReference type="RuleBase" id="RU003797"/>
    </source>
</evidence>
<keyword evidence="6" id="KW-0482">Metalloprotease</keyword>
<dbReference type="EMBL" id="CP062983">
    <property type="protein sequence ID" value="QPC81119.1"/>
    <property type="molecule type" value="Genomic_DNA"/>
</dbReference>
<evidence type="ECO:0000256" key="4">
    <source>
        <dbReference type="ARBA" id="ARBA00022801"/>
    </source>
</evidence>
<keyword evidence="5" id="KW-0862">Zinc</keyword>
<dbReference type="InterPro" id="IPR001405">
    <property type="entry name" value="UPF0758"/>
</dbReference>
<dbReference type="GO" id="GO:0046872">
    <property type="term" value="F:metal ion binding"/>
    <property type="evidence" value="ECO:0007669"/>
    <property type="project" value="UniProtKB-KW"/>
</dbReference>
<proteinExistence type="inferred from homology"/>
<dbReference type="PANTHER" id="PTHR30471">
    <property type="entry name" value="DNA REPAIR PROTEIN RADC"/>
    <property type="match status" value="1"/>
</dbReference>
<sequence length="232" mass="25053">MTNSKPLTIQDIPANERPRERLLQHGPASLTNAELIAILLRTGTAQENAIQLATRLLAQTDGLAGLATISATQIKEIHGLGDAKAAQLLAAVELGRRLASSMGTPRICIQSAADAANLLTDMSYLKQEQIRVILLDTANQVMAIRTIYTGTVNVSIVRISELFREAIIENSPAIILAHNHPSGNPSPSPEDVALTRELIAASKLLDIAVLDHLIIGHQRWYSFQKSSSLFDA</sequence>
<dbReference type="NCBIfam" id="NF000642">
    <property type="entry name" value="PRK00024.1"/>
    <property type="match status" value="1"/>
</dbReference>
<keyword evidence="2" id="KW-0645">Protease</keyword>
<evidence type="ECO:0000256" key="1">
    <source>
        <dbReference type="ARBA" id="ARBA00010243"/>
    </source>
</evidence>
<dbReference type="RefSeq" id="WP_195169192.1">
    <property type="nucleotide sequence ID" value="NZ_CP062983.1"/>
</dbReference>
<dbReference type="GO" id="GO:0006508">
    <property type="term" value="P:proteolysis"/>
    <property type="evidence" value="ECO:0007669"/>
    <property type="project" value="UniProtKB-KW"/>
</dbReference>
<organism evidence="9 10">
    <name type="scientific">Phototrophicus methaneseepsis</name>
    <dbReference type="NCBI Taxonomy" id="2710758"/>
    <lineage>
        <taxon>Bacteria</taxon>
        <taxon>Bacillati</taxon>
        <taxon>Chloroflexota</taxon>
        <taxon>Candidatus Thermofontia</taxon>
        <taxon>Phototrophicales</taxon>
        <taxon>Phototrophicaceae</taxon>
        <taxon>Phototrophicus</taxon>
    </lineage>
</organism>